<accession>A0A437NVL7</accession>
<gene>
    <name evidence="10" type="primary">uraH</name>
    <name evidence="10" type="ORF">EOE48_25390</name>
</gene>
<dbReference type="GO" id="GO:0006144">
    <property type="term" value="P:purine nucleobase metabolic process"/>
    <property type="evidence" value="ECO:0007669"/>
    <property type="project" value="UniProtKB-KW"/>
</dbReference>
<evidence type="ECO:0000256" key="5">
    <source>
        <dbReference type="ARBA" id="ARBA00012609"/>
    </source>
</evidence>
<evidence type="ECO:0000256" key="6">
    <source>
        <dbReference type="ARBA" id="ARBA00022631"/>
    </source>
</evidence>
<dbReference type="PANTHER" id="PTHR10395">
    <property type="entry name" value="URICASE AND TRANSTHYRETIN-RELATED"/>
    <property type="match status" value="1"/>
</dbReference>
<dbReference type="AlphaFoldDB" id="A0A437NVL7"/>
<organism evidence="10 11">
    <name type="scientific">Methylobacterium oryzihabitans</name>
    <dbReference type="NCBI Taxonomy" id="2499852"/>
    <lineage>
        <taxon>Bacteria</taxon>
        <taxon>Pseudomonadati</taxon>
        <taxon>Pseudomonadota</taxon>
        <taxon>Alphaproteobacteria</taxon>
        <taxon>Hyphomicrobiales</taxon>
        <taxon>Methylobacteriaceae</taxon>
        <taxon>Methylobacterium</taxon>
    </lineage>
</organism>
<dbReference type="SUPFAM" id="SSF49472">
    <property type="entry name" value="Transthyretin (synonym: prealbumin)"/>
    <property type="match status" value="1"/>
</dbReference>
<dbReference type="PANTHER" id="PTHR10395:SF7">
    <property type="entry name" value="5-HYDROXYISOURATE HYDROLASE"/>
    <property type="match status" value="1"/>
</dbReference>
<sequence>MSVTLDALNAADRAAFVTALAGLLAPLPEAAIDAAAAQRPFASVTTLHEALMRAAAADAPAVFGVLPDLSASDLRDASAGESGPTPEQAATLARGVAAHRARFGLPFVLCATRHDPASALARLTARLADDPAAAQAAALAELGHLLRQRLAASVDGPGLPGVNGRLSTHVLDTHGGRPAAGVALRLYALGAGRRLVTATTTNRDGRTDAPLLSGAPLRAGRYEIEFDLGPYFRDRVPETVGNLFLETVPLRFGIDEPEGHYHVALIATPWSYTCYRGS</sequence>
<evidence type="ECO:0000259" key="8">
    <source>
        <dbReference type="Pfam" id="PF00576"/>
    </source>
</evidence>
<dbReference type="InterPro" id="IPR036817">
    <property type="entry name" value="Transthyretin/HIU_hydrolase_sf"/>
</dbReference>
<comment type="caution">
    <text evidence="10">The sequence shown here is derived from an EMBL/GenBank/DDBJ whole genome shotgun (WGS) entry which is preliminary data.</text>
</comment>
<proteinExistence type="inferred from homology"/>
<dbReference type="InterPro" id="IPR018020">
    <property type="entry name" value="OHCU_decarboxylase"/>
</dbReference>
<evidence type="ECO:0000259" key="9">
    <source>
        <dbReference type="Pfam" id="PF09349"/>
    </source>
</evidence>
<evidence type="ECO:0000256" key="3">
    <source>
        <dbReference type="ARBA" id="ARBA00009850"/>
    </source>
</evidence>
<evidence type="ECO:0000313" key="11">
    <source>
        <dbReference type="Proteomes" id="UP000286997"/>
    </source>
</evidence>
<dbReference type="InterPro" id="IPR014306">
    <property type="entry name" value="Hydroxyisourate_hydrolase"/>
</dbReference>
<comment type="catalytic activity">
    <reaction evidence="1">
        <text>5-hydroxyisourate + H2O = 5-hydroxy-2-oxo-4-ureido-2,5-dihydro-1H-imidazole-5-carboxylate + H(+)</text>
        <dbReference type="Rhea" id="RHEA:23736"/>
        <dbReference type="ChEBI" id="CHEBI:15377"/>
        <dbReference type="ChEBI" id="CHEBI:15378"/>
        <dbReference type="ChEBI" id="CHEBI:18072"/>
        <dbReference type="ChEBI" id="CHEBI:58639"/>
        <dbReference type="EC" id="3.5.2.17"/>
    </reaction>
</comment>
<name>A0A437NVL7_9HYPH</name>
<dbReference type="SUPFAM" id="SSF158694">
    <property type="entry name" value="UraD-Like"/>
    <property type="match status" value="1"/>
</dbReference>
<keyword evidence="6" id="KW-0659">Purine metabolism</keyword>
<dbReference type="EC" id="3.5.2.17" evidence="5"/>
<evidence type="ECO:0000256" key="1">
    <source>
        <dbReference type="ARBA" id="ARBA00001043"/>
    </source>
</evidence>
<dbReference type="GO" id="GO:0033971">
    <property type="term" value="F:hydroxyisourate hydrolase activity"/>
    <property type="evidence" value="ECO:0007669"/>
    <property type="project" value="UniProtKB-EC"/>
</dbReference>
<feature type="domain" description="Transthyretin/hydroxyisourate hydrolase" evidence="8">
    <location>
        <begin position="166"/>
        <end position="277"/>
    </location>
</feature>
<dbReference type="EMBL" id="SACP01000038">
    <property type="protein sequence ID" value="RVU13969.1"/>
    <property type="molecule type" value="Genomic_DNA"/>
</dbReference>
<dbReference type="NCBIfam" id="TIGR02962">
    <property type="entry name" value="hdxy_isourate"/>
    <property type="match status" value="1"/>
</dbReference>
<dbReference type="Gene3D" id="1.10.3330.10">
    <property type="entry name" value="Oxo-4-hydroxy-4-carboxy-5-ureidoimidazoline decarboxylase"/>
    <property type="match status" value="1"/>
</dbReference>
<evidence type="ECO:0000313" key="10">
    <source>
        <dbReference type="EMBL" id="RVU13969.1"/>
    </source>
</evidence>
<dbReference type="Pfam" id="PF00576">
    <property type="entry name" value="Transthyretin"/>
    <property type="match status" value="1"/>
</dbReference>
<evidence type="ECO:0000256" key="4">
    <source>
        <dbReference type="ARBA" id="ARBA00011881"/>
    </source>
</evidence>
<comment type="subunit">
    <text evidence="4">Homotetramer.</text>
</comment>
<reference evidence="10 11" key="1">
    <citation type="submission" date="2019-01" db="EMBL/GenBank/DDBJ databases">
        <authorList>
            <person name="Chen W.-M."/>
        </authorList>
    </citation>
    <scope>NUCLEOTIDE SEQUENCE [LARGE SCALE GENOMIC DNA]</scope>
    <source>
        <strain evidence="10 11">TER-1</strain>
    </source>
</reference>
<comment type="similarity">
    <text evidence="3">Belongs to the transthyretin family. 5-hydroxyisourate hydrolase subfamily.</text>
</comment>
<keyword evidence="11" id="KW-1185">Reference proteome</keyword>
<keyword evidence="7 10" id="KW-0378">Hydrolase</keyword>
<dbReference type="Gene3D" id="2.60.40.180">
    <property type="entry name" value="Transthyretin/hydroxyisourate hydrolase domain"/>
    <property type="match status" value="1"/>
</dbReference>
<dbReference type="InterPro" id="IPR036778">
    <property type="entry name" value="OHCU_decarboxylase_sf"/>
</dbReference>
<dbReference type="Pfam" id="PF09349">
    <property type="entry name" value="OHCU_decarbox"/>
    <property type="match status" value="1"/>
</dbReference>
<dbReference type="CDD" id="cd05822">
    <property type="entry name" value="TLP_HIUase"/>
    <property type="match status" value="1"/>
</dbReference>
<dbReference type="Proteomes" id="UP000286997">
    <property type="component" value="Unassembled WGS sequence"/>
</dbReference>
<dbReference type="RefSeq" id="WP_127733668.1">
    <property type="nucleotide sequence ID" value="NZ_SACP01000038.1"/>
</dbReference>
<evidence type="ECO:0000256" key="7">
    <source>
        <dbReference type="ARBA" id="ARBA00022801"/>
    </source>
</evidence>
<dbReference type="InterPro" id="IPR023416">
    <property type="entry name" value="Transthyretin/HIU_hydrolase_d"/>
</dbReference>
<comment type="function">
    <text evidence="2">Catalyzes the hydrolysis of 5-hydroxyisourate (HIU) to 2-oxo-4-hydroxy-4-carboxy-5-ureidoimidazoline (OHCU).</text>
</comment>
<feature type="domain" description="Oxo-4-hydroxy-4-carboxy-5-ureidoimidazoline decarboxylase" evidence="9">
    <location>
        <begin position="9"/>
        <end position="151"/>
    </location>
</feature>
<evidence type="ECO:0000256" key="2">
    <source>
        <dbReference type="ARBA" id="ARBA00002704"/>
    </source>
</evidence>
<dbReference type="OrthoDB" id="9800909at2"/>
<protein>
    <recommendedName>
        <fullName evidence="5">hydroxyisourate hydrolase</fullName>
        <ecNumber evidence="5">3.5.2.17</ecNumber>
    </recommendedName>
</protein>